<reference evidence="2 3" key="1">
    <citation type="submission" date="2020-01" db="EMBL/GenBank/DDBJ databases">
        <title>Whole genome sequence of Heliobacterium gestii DSM 11169.</title>
        <authorList>
            <person name="Kyndt J.A."/>
            <person name="Meyer T.E."/>
        </authorList>
    </citation>
    <scope>NUCLEOTIDE SEQUENCE [LARGE SCALE GENOMIC DNA]</scope>
    <source>
        <strain evidence="2 3">DSM 11169</strain>
    </source>
</reference>
<dbReference type="AlphaFoldDB" id="A0A845LG78"/>
<dbReference type="RefSeq" id="WP_161260461.1">
    <property type="nucleotide sequence ID" value="NZ_JAFBDC010000002.1"/>
</dbReference>
<protein>
    <submittedName>
        <fullName evidence="2">Hydrogenase</fullName>
    </submittedName>
</protein>
<accession>A0A845LG78</accession>
<dbReference type="GO" id="GO:0016491">
    <property type="term" value="F:oxidoreductase activity"/>
    <property type="evidence" value="ECO:0007669"/>
    <property type="project" value="InterPro"/>
</dbReference>
<keyword evidence="3" id="KW-1185">Reference proteome</keyword>
<dbReference type="CDD" id="cd01971">
    <property type="entry name" value="Nitrogenase_VnfN_like"/>
    <property type="match status" value="1"/>
</dbReference>
<gene>
    <name evidence="2" type="ORF">GTO89_02315</name>
</gene>
<dbReference type="Pfam" id="PF00148">
    <property type="entry name" value="Oxidored_nitro"/>
    <property type="match status" value="1"/>
</dbReference>
<dbReference type="OrthoDB" id="9802175at2"/>
<dbReference type="SUPFAM" id="SSF53807">
    <property type="entry name" value="Helical backbone' metal receptor"/>
    <property type="match status" value="1"/>
</dbReference>
<dbReference type="Proteomes" id="UP000471031">
    <property type="component" value="Unassembled WGS sequence"/>
</dbReference>
<evidence type="ECO:0000313" key="3">
    <source>
        <dbReference type="Proteomes" id="UP000471031"/>
    </source>
</evidence>
<organism evidence="2 3">
    <name type="scientific">Heliomicrobium gestii</name>
    <name type="common">Heliobacterium gestii</name>
    <dbReference type="NCBI Taxonomy" id="2699"/>
    <lineage>
        <taxon>Bacteria</taxon>
        <taxon>Bacillati</taxon>
        <taxon>Bacillota</taxon>
        <taxon>Clostridia</taxon>
        <taxon>Eubacteriales</taxon>
        <taxon>Heliobacteriaceae</taxon>
        <taxon>Heliomicrobium</taxon>
    </lineage>
</organism>
<dbReference type="PANTHER" id="PTHR33712">
    <property type="entry name" value="LIGHT-INDEPENDENT PROTOCHLOROPHYLLIDE REDUCTASE SUBUNIT B"/>
    <property type="match status" value="1"/>
</dbReference>
<name>A0A845LG78_HELGE</name>
<sequence>MSHGEGLRQSQEAVIGKTQKTNSIQQIRYACSIAALHSACAIPRVIPITHCGPGCADKQFMNVAFYNGFQGGGYGGGAVVPSTNATEKEVVFGGMERLRELIAASLEVLEADLFVVLTGCISDLVGDDVGSVVKEFQLRGVPIVYAETGGFKGNNFTGHELVTRAIIDQFVGDDEGPRDSGVVNVWSLLPFHNTFWRGDLAEMKRILEGVGLQVNILFGHESRGVAEWKGIPRAQFNLVLSPWLGLETAEHLQEKYGQPYLHVPVIPIGAKQTSAFLRQVVEFAGLDREKAEQFIQKEENTYYRYLEDFSDFYAEYWWGLPAQFAVIGDSAYNLALTKFLVNQLGVIPGKLIITENPPERFREGIREQFRTIADDVSVEVEFEEDSWRIHQLIRQTYFGHKPPIIFGTTWERDLVKELKGAIVEVGFPASYEVVLSRSYVGYRGALTLLEKIYTTTVSASA</sequence>
<evidence type="ECO:0000313" key="2">
    <source>
        <dbReference type="EMBL" id="MZP41866.1"/>
    </source>
</evidence>
<dbReference type="InterPro" id="IPR000510">
    <property type="entry name" value="Nase/OxRdtase_comp1"/>
</dbReference>
<dbReference type="PANTHER" id="PTHR33712:SF7">
    <property type="entry name" value="LIGHT-INDEPENDENT PROTOCHLOROPHYLLIDE REDUCTASE SUBUNIT B"/>
    <property type="match status" value="1"/>
</dbReference>
<dbReference type="EMBL" id="WXEX01000002">
    <property type="protein sequence ID" value="MZP41866.1"/>
    <property type="molecule type" value="Genomic_DNA"/>
</dbReference>
<comment type="caution">
    <text evidence="2">The sequence shown here is derived from an EMBL/GenBank/DDBJ whole genome shotgun (WGS) entry which is preliminary data.</text>
</comment>
<evidence type="ECO:0000259" key="1">
    <source>
        <dbReference type="Pfam" id="PF00148"/>
    </source>
</evidence>
<dbReference type="Gene3D" id="3.40.50.1980">
    <property type="entry name" value="Nitrogenase molybdenum iron protein domain"/>
    <property type="match status" value="3"/>
</dbReference>
<feature type="domain" description="Nitrogenase/oxidoreductase component 1" evidence="1">
    <location>
        <begin position="41"/>
        <end position="455"/>
    </location>
</feature>
<dbReference type="InterPro" id="IPR050152">
    <property type="entry name" value="ChlB/BchB/BchZ"/>
</dbReference>
<proteinExistence type="predicted"/>